<evidence type="ECO:0000313" key="2">
    <source>
        <dbReference type="Proteomes" id="UP001139981"/>
    </source>
</evidence>
<comment type="caution">
    <text evidence="1">The sequence shown here is derived from an EMBL/GenBank/DDBJ whole genome shotgun (WGS) entry which is preliminary data.</text>
</comment>
<proteinExistence type="predicted"/>
<keyword evidence="2" id="KW-1185">Reference proteome</keyword>
<organism evidence="1 2">
    <name type="scientific">Coemansia aciculifera</name>
    <dbReference type="NCBI Taxonomy" id="417176"/>
    <lineage>
        <taxon>Eukaryota</taxon>
        <taxon>Fungi</taxon>
        <taxon>Fungi incertae sedis</taxon>
        <taxon>Zoopagomycota</taxon>
        <taxon>Kickxellomycotina</taxon>
        <taxon>Kickxellomycetes</taxon>
        <taxon>Kickxellales</taxon>
        <taxon>Kickxellaceae</taxon>
        <taxon>Coemansia</taxon>
    </lineage>
</organism>
<evidence type="ECO:0000313" key="1">
    <source>
        <dbReference type="EMBL" id="KAJ2891813.1"/>
    </source>
</evidence>
<protein>
    <submittedName>
        <fullName evidence="1">Uncharacterized protein</fullName>
    </submittedName>
</protein>
<dbReference type="Proteomes" id="UP001139981">
    <property type="component" value="Unassembled WGS sequence"/>
</dbReference>
<accession>A0ACC1M191</accession>
<gene>
    <name evidence="1" type="ORF">IWW38_003464</name>
</gene>
<reference evidence="1" key="1">
    <citation type="submission" date="2022-07" db="EMBL/GenBank/DDBJ databases">
        <title>Phylogenomic reconstructions and comparative analyses of Kickxellomycotina fungi.</title>
        <authorList>
            <person name="Reynolds N.K."/>
            <person name="Stajich J.E."/>
            <person name="Barry K."/>
            <person name="Grigoriev I.V."/>
            <person name="Crous P."/>
            <person name="Smith M.E."/>
        </authorList>
    </citation>
    <scope>NUCLEOTIDE SEQUENCE</scope>
    <source>
        <strain evidence="1">CBS 190363</strain>
    </source>
</reference>
<feature type="non-terminal residue" evidence="1">
    <location>
        <position position="549"/>
    </location>
</feature>
<name>A0ACC1M191_9FUNG</name>
<dbReference type="EMBL" id="JANBVB010000889">
    <property type="protein sequence ID" value="KAJ2891813.1"/>
    <property type="molecule type" value="Genomic_DNA"/>
</dbReference>
<sequence length="549" mass="60260">MPLPYAALGRQSHDGGSSSSIVSPVGRGSLDVRVESAANGSSAAKARMLWREGFTPLEMENSSMDEREMRRQEVIFELVHTEADYVKDLRIMVDVLQRPMHELRLASAEQIDLVFGNIGEILELHSEINAALMERQRMQYPVVWDISDVLQPFVSRLRIYARYICNQDNALRLVDSLRQTSNNFDVFWRERQLRPECRKLPMEAFLVLPFQRLLKYPLLLRTLLVSTPEHMPQHATARAVADQIDAWIKKIQDARTKLDSFACLDALSRALGGSNSGAVDWATLLKGEHRLAHSGNVRVAHCGANGALTLDSDAVMWLFDAFLVVASGQQASAASCVPSADTRLALVLGPARGVEVLELAQCKGSPAVFLHVIPLEAPGPRSSIVVRFASKSEYSVWRAKLDAHVRRTLVSQPPKDSADLLADAVARTTLADAAPGSRVRKSSRSSECSSSGGSTSGGSATDLPTISVRDVYVHFPPPRQRGKLRRGWDFLCSKTEDFTGHGIKRQLRKYGGGGGKRRATDPTPSTAPSPRIISTPILVPSPSPSFVNL</sequence>